<evidence type="ECO:0000313" key="4">
    <source>
        <dbReference type="Proteomes" id="UP001230654"/>
    </source>
</evidence>
<feature type="region of interest" description="Disordered" evidence="1">
    <location>
        <begin position="278"/>
        <end position="317"/>
    </location>
</feature>
<dbReference type="EMBL" id="JAUSWV010000002">
    <property type="protein sequence ID" value="MDQ0579592.1"/>
    <property type="molecule type" value="Genomic_DNA"/>
</dbReference>
<feature type="region of interest" description="Disordered" evidence="1">
    <location>
        <begin position="521"/>
        <end position="579"/>
    </location>
</feature>
<feature type="compositionally biased region" description="Low complexity" evidence="1">
    <location>
        <begin position="566"/>
        <end position="579"/>
    </location>
</feature>
<organism evidence="3 4">
    <name type="scientific">Streptomyces rishiriensis</name>
    <dbReference type="NCBI Taxonomy" id="68264"/>
    <lineage>
        <taxon>Bacteria</taxon>
        <taxon>Bacillati</taxon>
        <taxon>Actinomycetota</taxon>
        <taxon>Actinomycetes</taxon>
        <taxon>Kitasatosporales</taxon>
        <taxon>Streptomycetaceae</taxon>
        <taxon>Streptomyces</taxon>
    </lineage>
</organism>
<feature type="domain" description="Ricin B lectin" evidence="2">
    <location>
        <begin position="401"/>
        <end position="526"/>
    </location>
</feature>
<dbReference type="Pfam" id="PF00652">
    <property type="entry name" value="Ricin_B_lectin"/>
    <property type="match status" value="1"/>
</dbReference>
<evidence type="ECO:0000313" key="3">
    <source>
        <dbReference type="EMBL" id="MDQ0579592.1"/>
    </source>
</evidence>
<dbReference type="SMART" id="SM00458">
    <property type="entry name" value="RICIN"/>
    <property type="match status" value="1"/>
</dbReference>
<reference evidence="3 4" key="1">
    <citation type="submission" date="2023-07" db="EMBL/GenBank/DDBJ databases">
        <title>Comparative genomics of wheat-associated soil bacteria to identify genetic determinants of phenazine resistance.</title>
        <authorList>
            <person name="Mouncey N."/>
        </authorList>
    </citation>
    <scope>NUCLEOTIDE SEQUENCE [LARGE SCALE GENOMIC DNA]</scope>
    <source>
        <strain evidence="3 4">B2I6</strain>
    </source>
</reference>
<dbReference type="PROSITE" id="PS50231">
    <property type="entry name" value="RICIN_B_LECTIN"/>
    <property type="match status" value="1"/>
</dbReference>
<keyword evidence="4" id="KW-1185">Reference proteome</keyword>
<feature type="region of interest" description="Disordered" evidence="1">
    <location>
        <begin position="352"/>
        <end position="403"/>
    </location>
</feature>
<evidence type="ECO:0000259" key="2">
    <source>
        <dbReference type="SMART" id="SM00458"/>
    </source>
</evidence>
<dbReference type="Gene3D" id="2.80.10.50">
    <property type="match status" value="1"/>
</dbReference>
<dbReference type="InterPro" id="IPR035992">
    <property type="entry name" value="Ricin_B-like_lectins"/>
</dbReference>
<comment type="caution">
    <text evidence="3">The sequence shown here is derived from an EMBL/GenBank/DDBJ whole genome shotgun (WGS) entry which is preliminary data.</text>
</comment>
<feature type="compositionally biased region" description="Pro residues" evidence="1">
    <location>
        <begin position="1"/>
        <end position="16"/>
    </location>
</feature>
<gene>
    <name evidence="3" type="ORF">QF030_001770</name>
</gene>
<feature type="region of interest" description="Disordered" evidence="1">
    <location>
        <begin position="1"/>
        <end position="25"/>
    </location>
</feature>
<dbReference type="RefSeq" id="WP_307162073.1">
    <property type="nucleotide sequence ID" value="NZ_JAUSWV010000002.1"/>
</dbReference>
<dbReference type="SUPFAM" id="SSF50370">
    <property type="entry name" value="Ricin B-like lectins"/>
    <property type="match status" value="1"/>
</dbReference>
<feature type="compositionally biased region" description="Low complexity" evidence="1">
    <location>
        <begin position="369"/>
        <end position="398"/>
    </location>
</feature>
<dbReference type="InterPro" id="IPR000772">
    <property type="entry name" value="Ricin_B_lectin"/>
</dbReference>
<name>A0ABU0NKD6_STRRH</name>
<accession>A0ABU0NKD6</accession>
<protein>
    <recommendedName>
        <fullName evidence="2">Ricin B lectin domain-containing protein</fullName>
    </recommendedName>
</protein>
<sequence length="635" mass="65773">MQSPNPPRPPHPPRPGWIPGDSDPQLAARLADRPAHDDARARAVALLFARHWRAAHDYATVCLAGTEDTARLVAAAAFHDVLGRLADGRTGGALRPRLLVAVRETVREWAGADGVADVLPELRKTVGGRGLRAARAVTAERRQLAERSFQLLPAASQCLLWHVEVEAEPISVPAGLSGVDALSAAAALEQAREQFRAGCVRAHRELAPTSECRFYNRLLDIPLRRGGTLLPDVRQHLAHCRFCRHAAEQLSHFDDGLDVLLAETVLGWGARRYLDSRPGRPASADAQAGPAAPVGPAVRHPSAAGGRHRTTSAGLLDLPGRRPKAVLVGVGLTSLALVATVFVARGWTDDNGVPAPGATWGAPAGGSGTSATGARELPGGDDPAPSGSPSTASASRSAEVAHGRLRSPDTRLCLDAVRGPARPAAGILLAQCSQAASQQWSYQDDGLLRSAADPTLCLAADPGHRTTALVSCLVHAGETFFDLTVRGELLLRRDDGLVVARAAGKPGAAVVVAERDGSGGQRWVFDTAEPQPGAPGPELRATTEPPASGTPGSPDRPAPRGDRLPAPDAAPTPAETAPAAPEFETRVAQVQCCDPPAGPAGLPVPATLLDALPAAAEVSGALGNVVTDVTGSLGH</sequence>
<evidence type="ECO:0000256" key="1">
    <source>
        <dbReference type="SAM" id="MobiDB-lite"/>
    </source>
</evidence>
<feature type="compositionally biased region" description="Low complexity" evidence="1">
    <location>
        <begin position="281"/>
        <end position="298"/>
    </location>
</feature>
<proteinExistence type="predicted"/>
<dbReference type="Proteomes" id="UP001230654">
    <property type="component" value="Unassembled WGS sequence"/>
</dbReference>